<proteinExistence type="inferred from homology"/>
<accession>A0A510UY65</accession>
<dbReference type="SUPFAM" id="SSF51905">
    <property type="entry name" value="FAD/NAD(P)-binding domain"/>
    <property type="match status" value="2"/>
</dbReference>
<evidence type="ECO:0000256" key="6">
    <source>
        <dbReference type="ARBA" id="ARBA00023284"/>
    </source>
</evidence>
<evidence type="ECO:0000256" key="5">
    <source>
        <dbReference type="ARBA" id="ARBA00023002"/>
    </source>
</evidence>
<dbReference type="InterPro" id="IPR023753">
    <property type="entry name" value="FAD/NAD-binding_dom"/>
</dbReference>
<gene>
    <name evidence="8" type="ORF">CPE01_14880</name>
</gene>
<comment type="caution">
    <text evidence="8">The sequence shown here is derived from an EMBL/GenBank/DDBJ whole genome shotgun (WGS) entry which is preliminary data.</text>
</comment>
<evidence type="ECO:0000256" key="4">
    <source>
        <dbReference type="ARBA" id="ARBA00022827"/>
    </source>
</evidence>
<dbReference type="Gene3D" id="3.40.250.10">
    <property type="entry name" value="Rhodanese-like domain"/>
    <property type="match status" value="1"/>
</dbReference>
<protein>
    <submittedName>
        <fullName evidence="8">CoA-disulfide reductase</fullName>
    </submittedName>
</protein>
<dbReference type="InterPro" id="IPR050260">
    <property type="entry name" value="FAD-bd_OxRdtase"/>
</dbReference>
<dbReference type="SUPFAM" id="SSF52821">
    <property type="entry name" value="Rhodanese/Cell cycle control phosphatase"/>
    <property type="match status" value="1"/>
</dbReference>
<evidence type="ECO:0000313" key="9">
    <source>
        <dbReference type="Proteomes" id="UP000321386"/>
    </source>
</evidence>
<dbReference type="EMBL" id="BJUA01000006">
    <property type="protein sequence ID" value="GEK17755.1"/>
    <property type="molecule type" value="Genomic_DNA"/>
</dbReference>
<sequence length="581" mass="60502">MSTAATTPAPDDQARPESARRIVVVGGVAGGMSCAARARRLDETAHIVVLERGAHVSFASCGLPYHVGDEIGDAERLLVQTPQSLRAALDLDVRTGHEVTAVDLERRSVRVETAEGAFDLPYDALVLAPGARAIRPAVEGLDSPRVRTLRTVEDAVALRGLVDDGARRAVVLGAGFIGLEAAEALARRGVDVTIVELAEHVLPPLEHELAHLVTDELRSLGVTVRTGVAASAIEPGVDHDVVVLADGTRVAADLVVLSVGVRPSTEVFEASGIACEHGAIVVDEHGRTSAEHVWAAGDAVVSTDAVTGVRRPVPLAGPANRAGRLVADDILRPGTARPIPAPLGTAIVRVGGLTAATTGANRAALDRAGRAYRTLHLHPLQHAGYFPGASQVHLVVHVDAGTGLLLGAQAVGDDGVDKRIDVLATAIRAHLHVDDLIDLDLAYSPPYGQAKDAVNLAGMVGSNVLDGTLRLWYAEDLDQVRTEALLLDTRTVAEYATGHLPGSLNIPHTELRGRLDEVREAAQGRPVRVLCASGVRSAIAHRILTQAGLDSASLSGGMLTLRAALGDRASSTLVTPALVGA</sequence>
<evidence type="ECO:0000256" key="1">
    <source>
        <dbReference type="ARBA" id="ARBA00001974"/>
    </source>
</evidence>
<evidence type="ECO:0000259" key="7">
    <source>
        <dbReference type="PROSITE" id="PS50206"/>
    </source>
</evidence>
<organism evidence="8 9">
    <name type="scientific">Cellulomonas persica</name>
    <dbReference type="NCBI Taxonomy" id="76861"/>
    <lineage>
        <taxon>Bacteria</taxon>
        <taxon>Bacillati</taxon>
        <taxon>Actinomycetota</taxon>
        <taxon>Actinomycetes</taxon>
        <taxon>Micrococcales</taxon>
        <taxon>Cellulomonadaceae</taxon>
        <taxon>Cellulomonas</taxon>
    </lineage>
</organism>
<dbReference type="PRINTS" id="PR00411">
    <property type="entry name" value="PNDRDTASEI"/>
</dbReference>
<dbReference type="AlphaFoldDB" id="A0A510UY65"/>
<dbReference type="PRINTS" id="PR00368">
    <property type="entry name" value="FADPNR"/>
</dbReference>
<evidence type="ECO:0000256" key="2">
    <source>
        <dbReference type="ARBA" id="ARBA00009130"/>
    </source>
</evidence>
<dbReference type="Proteomes" id="UP000321386">
    <property type="component" value="Unassembled WGS sequence"/>
</dbReference>
<dbReference type="SUPFAM" id="SSF55424">
    <property type="entry name" value="FAD/NAD-linked reductases, dimerisation (C-terminal) domain"/>
    <property type="match status" value="1"/>
</dbReference>
<dbReference type="InterPro" id="IPR016156">
    <property type="entry name" value="FAD/NAD-linked_Rdtase_dimer_sf"/>
</dbReference>
<keyword evidence="4" id="KW-0274">FAD</keyword>
<evidence type="ECO:0000313" key="8">
    <source>
        <dbReference type="EMBL" id="GEK17755.1"/>
    </source>
</evidence>
<name>A0A510UY65_9CELL</name>
<keyword evidence="9" id="KW-1185">Reference proteome</keyword>
<dbReference type="PANTHER" id="PTHR43429:SF1">
    <property type="entry name" value="NAD(P)H SULFUR OXIDOREDUCTASE (COA-DEPENDENT)"/>
    <property type="match status" value="1"/>
</dbReference>
<dbReference type="InterPro" id="IPR004099">
    <property type="entry name" value="Pyr_nucl-diS_OxRdtase_dimer"/>
</dbReference>
<dbReference type="InterPro" id="IPR001763">
    <property type="entry name" value="Rhodanese-like_dom"/>
</dbReference>
<dbReference type="Pfam" id="PF07992">
    <property type="entry name" value="Pyr_redox_2"/>
    <property type="match status" value="1"/>
</dbReference>
<dbReference type="RefSeq" id="WP_146806019.1">
    <property type="nucleotide sequence ID" value="NZ_BJUA01000006.1"/>
</dbReference>
<comment type="cofactor">
    <cofactor evidence="1">
        <name>FAD</name>
        <dbReference type="ChEBI" id="CHEBI:57692"/>
    </cofactor>
</comment>
<keyword evidence="5" id="KW-0560">Oxidoreductase</keyword>
<dbReference type="SMART" id="SM00450">
    <property type="entry name" value="RHOD"/>
    <property type="match status" value="1"/>
</dbReference>
<dbReference type="OrthoDB" id="9802028at2"/>
<reference evidence="8 9" key="1">
    <citation type="submission" date="2019-07" db="EMBL/GenBank/DDBJ databases">
        <title>Whole genome shotgun sequence of Cellulomonas persica NBRC 101101.</title>
        <authorList>
            <person name="Hosoyama A."/>
            <person name="Uohara A."/>
            <person name="Ohji S."/>
            <person name="Ichikawa N."/>
        </authorList>
    </citation>
    <scope>NUCLEOTIDE SEQUENCE [LARGE SCALE GENOMIC DNA]</scope>
    <source>
        <strain evidence="8 9">NBRC 101101</strain>
    </source>
</reference>
<feature type="domain" description="Rhodanese" evidence="7">
    <location>
        <begin position="483"/>
        <end position="570"/>
    </location>
</feature>
<dbReference type="Pfam" id="PF02852">
    <property type="entry name" value="Pyr_redox_dim"/>
    <property type="match status" value="1"/>
</dbReference>
<evidence type="ECO:0000256" key="3">
    <source>
        <dbReference type="ARBA" id="ARBA00022630"/>
    </source>
</evidence>
<dbReference type="Gene3D" id="3.50.50.60">
    <property type="entry name" value="FAD/NAD(P)-binding domain"/>
    <property type="match status" value="2"/>
</dbReference>
<keyword evidence="3" id="KW-0285">Flavoprotein</keyword>
<comment type="similarity">
    <text evidence="2">Belongs to the class-III pyridine nucleotide-disulfide oxidoreductase family.</text>
</comment>
<keyword evidence="6" id="KW-0676">Redox-active center</keyword>
<dbReference type="InterPro" id="IPR036188">
    <property type="entry name" value="FAD/NAD-bd_sf"/>
</dbReference>
<dbReference type="PROSITE" id="PS50206">
    <property type="entry name" value="RHODANESE_3"/>
    <property type="match status" value="1"/>
</dbReference>
<dbReference type="GO" id="GO:0016491">
    <property type="term" value="F:oxidoreductase activity"/>
    <property type="evidence" value="ECO:0007669"/>
    <property type="project" value="UniProtKB-KW"/>
</dbReference>
<dbReference type="Pfam" id="PF00581">
    <property type="entry name" value="Rhodanese"/>
    <property type="match status" value="1"/>
</dbReference>
<dbReference type="InterPro" id="IPR036873">
    <property type="entry name" value="Rhodanese-like_dom_sf"/>
</dbReference>
<dbReference type="PANTHER" id="PTHR43429">
    <property type="entry name" value="PYRIDINE NUCLEOTIDE-DISULFIDE OXIDOREDUCTASE DOMAIN-CONTAINING"/>
    <property type="match status" value="1"/>
</dbReference>